<dbReference type="AlphaFoldDB" id="B4I880"/>
<dbReference type="GO" id="GO:0016705">
    <property type="term" value="F:oxidoreductase activity, acting on paired donors, with incorporation or reduction of molecular oxygen"/>
    <property type="evidence" value="ECO:0007669"/>
    <property type="project" value="InterPro"/>
</dbReference>
<evidence type="ECO:0000256" key="11">
    <source>
        <dbReference type="ARBA" id="ARBA00023033"/>
    </source>
</evidence>
<comment type="subcellular location">
    <subcellularLocation>
        <location evidence="3">Endoplasmic reticulum membrane</location>
        <topology evidence="3">Peripheral membrane protein</topology>
    </subcellularLocation>
    <subcellularLocation>
        <location evidence="2">Microsome membrane</location>
        <topology evidence="2">Peripheral membrane protein</topology>
    </subcellularLocation>
</comment>
<evidence type="ECO:0000256" key="8">
    <source>
        <dbReference type="ARBA" id="ARBA00022848"/>
    </source>
</evidence>
<comment type="similarity">
    <text evidence="4">Belongs to the cytochrome P450 family.</text>
</comment>
<evidence type="ECO:0000256" key="6">
    <source>
        <dbReference type="ARBA" id="ARBA00022723"/>
    </source>
</evidence>
<evidence type="ECO:0000256" key="4">
    <source>
        <dbReference type="ARBA" id="ARBA00010617"/>
    </source>
</evidence>
<protein>
    <submittedName>
        <fullName evidence="13">GM15620</fullName>
    </submittedName>
</protein>
<dbReference type="GO" id="GO:0005789">
    <property type="term" value="C:endoplasmic reticulum membrane"/>
    <property type="evidence" value="ECO:0007669"/>
    <property type="project" value="UniProtKB-SubCell"/>
</dbReference>
<keyword evidence="11" id="KW-0503">Monooxygenase</keyword>
<dbReference type="GO" id="GO:0020037">
    <property type="term" value="F:heme binding"/>
    <property type="evidence" value="ECO:0007669"/>
    <property type="project" value="InterPro"/>
</dbReference>
<dbReference type="GO" id="GO:0004497">
    <property type="term" value="F:monooxygenase activity"/>
    <property type="evidence" value="ECO:0007669"/>
    <property type="project" value="UniProtKB-KW"/>
</dbReference>
<name>B4I880_DROSE</name>
<evidence type="ECO:0000313" key="14">
    <source>
        <dbReference type="Proteomes" id="UP000001292"/>
    </source>
</evidence>
<dbReference type="SUPFAM" id="SSF48264">
    <property type="entry name" value="Cytochrome P450"/>
    <property type="match status" value="1"/>
</dbReference>
<keyword evidence="5" id="KW-0349">Heme</keyword>
<keyword evidence="8" id="KW-0492">Microsome</keyword>
<dbReference type="STRING" id="7238.B4I880"/>
<dbReference type="InterPro" id="IPR001128">
    <property type="entry name" value="Cyt_P450"/>
</dbReference>
<keyword evidence="12" id="KW-0472">Membrane</keyword>
<keyword evidence="10" id="KW-0408">Iron</keyword>
<evidence type="ECO:0000256" key="7">
    <source>
        <dbReference type="ARBA" id="ARBA00022824"/>
    </source>
</evidence>
<dbReference type="KEGG" id="dse:6615566"/>
<sequence length="108" mass="12460">MKHNLKPKDRFTYEAVQDLKFLDTCIMKTIRKYPRLPFLNRECTEDYPVPGTNHIIAKGTPVLISLLGIQRDLVYFPNGYDPPIASMNYDQAAYMPFGEGPRPWPISI</sequence>
<organism evidence="14">
    <name type="scientific">Drosophila sechellia</name>
    <name type="common">Fruit fly</name>
    <dbReference type="NCBI Taxonomy" id="7238"/>
    <lineage>
        <taxon>Eukaryota</taxon>
        <taxon>Metazoa</taxon>
        <taxon>Ecdysozoa</taxon>
        <taxon>Arthropoda</taxon>
        <taxon>Hexapoda</taxon>
        <taxon>Insecta</taxon>
        <taxon>Pterygota</taxon>
        <taxon>Neoptera</taxon>
        <taxon>Endopterygota</taxon>
        <taxon>Diptera</taxon>
        <taxon>Brachycera</taxon>
        <taxon>Muscomorpha</taxon>
        <taxon>Ephydroidea</taxon>
        <taxon>Drosophilidae</taxon>
        <taxon>Drosophila</taxon>
        <taxon>Sophophora</taxon>
    </lineage>
</organism>
<keyword evidence="14" id="KW-1185">Reference proteome</keyword>
<dbReference type="PANTHER" id="PTHR24292:SF93">
    <property type="entry name" value="CYTOCHROME P450 310A1-RELATED"/>
    <property type="match status" value="1"/>
</dbReference>
<evidence type="ECO:0000256" key="12">
    <source>
        <dbReference type="ARBA" id="ARBA00023136"/>
    </source>
</evidence>
<reference evidence="13 14" key="1">
    <citation type="journal article" date="2007" name="Nature">
        <title>Evolution of genes and genomes on the Drosophila phylogeny.</title>
        <authorList>
            <consortium name="Drosophila 12 Genomes Consortium"/>
            <person name="Clark A.G."/>
            <person name="Eisen M.B."/>
            <person name="Smith D.R."/>
            <person name="Bergman C.M."/>
            <person name="Oliver B."/>
            <person name="Markow T.A."/>
            <person name="Kaufman T.C."/>
            <person name="Kellis M."/>
            <person name="Gelbart W."/>
            <person name="Iyer V.N."/>
            <person name="Pollard D.A."/>
            <person name="Sackton T.B."/>
            <person name="Larracuente A.M."/>
            <person name="Singh N.D."/>
            <person name="Abad J.P."/>
            <person name="Abt D.N."/>
            <person name="Adryan B."/>
            <person name="Aguade M."/>
            <person name="Akashi H."/>
            <person name="Anderson W.W."/>
            <person name="Aquadro C.F."/>
            <person name="Ardell D.H."/>
            <person name="Arguello R."/>
            <person name="Artieri C.G."/>
            <person name="Barbash D.A."/>
            <person name="Barker D."/>
            <person name="Barsanti P."/>
            <person name="Batterham P."/>
            <person name="Batzoglou S."/>
            <person name="Begun D."/>
            <person name="Bhutkar A."/>
            <person name="Blanco E."/>
            <person name="Bosak S.A."/>
            <person name="Bradley R.K."/>
            <person name="Brand A.D."/>
            <person name="Brent M.R."/>
            <person name="Brooks A.N."/>
            <person name="Brown R.H."/>
            <person name="Butlin R.K."/>
            <person name="Caggese C."/>
            <person name="Calvi B.R."/>
            <person name="Bernardo de Carvalho A."/>
            <person name="Caspi A."/>
            <person name="Castrezana S."/>
            <person name="Celniker S.E."/>
            <person name="Chang J.L."/>
            <person name="Chapple C."/>
            <person name="Chatterji S."/>
            <person name="Chinwalla A."/>
            <person name="Civetta A."/>
            <person name="Clifton S.W."/>
            <person name="Comeron J.M."/>
            <person name="Costello J.C."/>
            <person name="Coyne J.A."/>
            <person name="Daub J."/>
            <person name="David R.G."/>
            <person name="Delcher A.L."/>
            <person name="Delehaunty K."/>
            <person name="Do C.B."/>
            <person name="Ebling H."/>
            <person name="Edwards K."/>
            <person name="Eickbush T."/>
            <person name="Evans J.D."/>
            <person name="Filipski A."/>
            <person name="Findeiss S."/>
            <person name="Freyhult E."/>
            <person name="Fulton L."/>
            <person name="Fulton R."/>
            <person name="Garcia A.C."/>
            <person name="Gardiner A."/>
            <person name="Garfield D.A."/>
            <person name="Garvin B.E."/>
            <person name="Gibson G."/>
            <person name="Gilbert D."/>
            <person name="Gnerre S."/>
            <person name="Godfrey J."/>
            <person name="Good R."/>
            <person name="Gotea V."/>
            <person name="Gravely B."/>
            <person name="Greenberg A.J."/>
            <person name="Griffiths-Jones S."/>
            <person name="Gross S."/>
            <person name="Guigo R."/>
            <person name="Gustafson E.A."/>
            <person name="Haerty W."/>
            <person name="Hahn M.W."/>
            <person name="Halligan D.L."/>
            <person name="Halpern A.L."/>
            <person name="Halter G.M."/>
            <person name="Han M.V."/>
            <person name="Heger A."/>
            <person name="Hillier L."/>
            <person name="Hinrichs A.S."/>
            <person name="Holmes I."/>
            <person name="Hoskins R.A."/>
            <person name="Hubisz M.J."/>
            <person name="Hultmark D."/>
            <person name="Huntley M.A."/>
            <person name="Jaffe D.B."/>
            <person name="Jagadeeshan S."/>
            <person name="Jeck W.R."/>
            <person name="Johnson J."/>
            <person name="Jones C.D."/>
            <person name="Jordan W.C."/>
            <person name="Karpen G.H."/>
            <person name="Kataoka E."/>
            <person name="Keightley P.D."/>
            <person name="Kheradpour P."/>
            <person name="Kirkness E.F."/>
            <person name="Koerich L.B."/>
            <person name="Kristiansen K."/>
            <person name="Kudrna D."/>
            <person name="Kulathinal R.J."/>
            <person name="Kumar S."/>
            <person name="Kwok R."/>
            <person name="Lander E."/>
            <person name="Langley C.H."/>
            <person name="Lapoint R."/>
            <person name="Lazzaro B.P."/>
            <person name="Lee S.J."/>
            <person name="Levesque L."/>
            <person name="Li R."/>
            <person name="Lin C.F."/>
            <person name="Lin M.F."/>
            <person name="Lindblad-Toh K."/>
            <person name="Llopart A."/>
            <person name="Long M."/>
            <person name="Low L."/>
            <person name="Lozovsky E."/>
            <person name="Lu J."/>
            <person name="Luo M."/>
            <person name="Machado C.A."/>
            <person name="Makalowski W."/>
            <person name="Marzo M."/>
            <person name="Matsuda M."/>
            <person name="Matzkin L."/>
            <person name="McAllister B."/>
            <person name="McBride C.S."/>
            <person name="McKernan B."/>
            <person name="McKernan K."/>
            <person name="Mendez-Lago M."/>
            <person name="Minx P."/>
            <person name="Mollenhauer M.U."/>
            <person name="Montooth K."/>
            <person name="Mount S.M."/>
            <person name="Mu X."/>
            <person name="Myers E."/>
            <person name="Negre B."/>
            <person name="Newfeld S."/>
            <person name="Nielsen R."/>
            <person name="Noor M.A."/>
            <person name="O'Grady P."/>
            <person name="Pachter L."/>
            <person name="Papaceit M."/>
            <person name="Parisi M.J."/>
            <person name="Parisi M."/>
            <person name="Parts L."/>
            <person name="Pedersen J.S."/>
            <person name="Pesole G."/>
            <person name="Phillippy A.M."/>
            <person name="Ponting C.P."/>
            <person name="Pop M."/>
            <person name="Porcelli D."/>
            <person name="Powell J.R."/>
            <person name="Prohaska S."/>
            <person name="Pruitt K."/>
            <person name="Puig M."/>
            <person name="Quesneville H."/>
            <person name="Ram K.R."/>
            <person name="Rand D."/>
            <person name="Rasmussen M.D."/>
            <person name="Reed L.K."/>
            <person name="Reenan R."/>
            <person name="Reily A."/>
            <person name="Remington K.A."/>
            <person name="Rieger T.T."/>
            <person name="Ritchie M.G."/>
            <person name="Robin C."/>
            <person name="Rogers Y.H."/>
            <person name="Rohde C."/>
            <person name="Rozas J."/>
            <person name="Rubenfield M.J."/>
            <person name="Ruiz A."/>
            <person name="Russo S."/>
            <person name="Salzberg S.L."/>
            <person name="Sanchez-Gracia A."/>
            <person name="Saranga D.J."/>
            <person name="Sato H."/>
            <person name="Schaeffer S.W."/>
            <person name="Schatz M.C."/>
            <person name="Schlenke T."/>
            <person name="Schwartz R."/>
            <person name="Segarra C."/>
            <person name="Singh R.S."/>
            <person name="Sirot L."/>
            <person name="Sirota M."/>
            <person name="Sisneros N.B."/>
            <person name="Smith C.D."/>
            <person name="Smith T.F."/>
            <person name="Spieth J."/>
            <person name="Stage D.E."/>
            <person name="Stark A."/>
            <person name="Stephan W."/>
            <person name="Strausberg R.L."/>
            <person name="Strempel S."/>
            <person name="Sturgill D."/>
            <person name="Sutton G."/>
            <person name="Sutton G.G."/>
            <person name="Tao W."/>
            <person name="Teichmann S."/>
            <person name="Tobari Y.N."/>
            <person name="Tomimura Y."/>
            <person name="Tsolas J.M."/>
            <person name="Valente V.L."/>
            <person name="Venter E."/>
            <person name="Venter J.C."/>
            <person name="Vicario S."/>
            <person name="Vieira F.G."/>
            <person name="Vilella A.J."/>
            <person name="Villasante A."/>
            <person name="Walenz B."/>
            <person name="Wang J."/>
            <person name="Wasserman M."/>
            <person name="Watts T."/>
            <person name="Wilson D."/>
            <person name="Wilson R.K."/>
            <person name="Wing R.A."/>
            <person name="Wolfner M.F."/>
            <person name="Wong A."/>
            <person name="Wong G.K."/>
            <person name="Wu C.I."/>
            <person name="Wu G."/>
            <person name="Yamamoto D."/>
            <person name="Yang H.P."/>
            <person name="Yang S.P."/>
            <person name="Yorke J.A."/>
            <person name="Yoshida K."/>
            <person name="Zdobnov E."/>
            <person name="Zhang P."/>
            <person name="Zhang Y."/>
            <person name="Zimin A.V."/>
            <person name="Baldwin J."/>
            <person name="Abdouelleil A."/>
            <person name="Abdulkadir J."/>
            <person name="Abebe A."/>
            <person name="Abera B."/>
            <person name="Abreu J."/>
            <person name="Acer S.C."/>
            <person name="Aftuck L."/>
            <person name="Alexander A."/>
            <person name="An P."/>
            <person name="Anderson E."/>
            <person name="Anderson S."/>
            <person name="Arachi H."/>
            <person name="Azer M."/>
            <person name="Bachantsang P."/>
            <person name="Barry A."/>
            <person name="Bayul T."/>
            <person name="Berlin A."/>
            <person name="Bessette D."/>
            <person name="Bloom T."/>
            <person name="Blye J."/>
            <person name="Boguslavskiy L."/>
            <person name="Bonnet C."/>
            <person name="Boukhgalter B."/>
            <person name="Bourzgui I."/>
            <person name="Brown A."/>
            <person name="Cahill P."/>
            <person name="Channer S."/>
            <person name="Cheshatsang Y."/>
            <person name="Chuda L."/>
            <person name="Citroen M."/>
            <person name="Collymore A."/>
            <person name="Cooke P."/>
            <person name="Costello M."/>
            <person name="D'Aco K."/>
            <person name="Daza R."/>
            <person name="De Haan G."/>
            <person name="DeGray S."/>
            <person name="DeMaso C."/>
            <person name="Dhargay N."/>
            <person name="Dooley K."/>
            <person name="Dooley E."/>
            <person name="Doricent M."/>
            <person name="Dorje P."/>
            <person name="Dorjee K."/>
            <person name="Dupes A."/>
            <person name="Elong R."/>
            <person name="Falk J."/>
            <person name="Farina A."/>
            <person name="Faro S."/>
            <person name="Ferguson D."/>
            <person name="Fisher S."/>
            <person name="Foley C.D."/>
            <person name="Franke A."/>
            <person name="Friedrich D."/>
            <person name="Gadbois L."/>
            <person name="Gearin G."/>
            <person name="Gearin C.R."/>
            <person name="Giannoukos G."/>
            <person name="Goode T."/>
            <person name="Graham J."/>
            <person name="Grandbois E."/>
            <person name="Grewal S."/>
            <person name="Gyaltsen K."/>
            <person name="Hafez N."/>
            <person name="Hagos B."/>
            <person name="Hall J."/>
            <person name="Henson C."/>
            <person name="Hollinger A."/>
            <person name="Honan T."/>
            <person name="Huard M.D."/>
            <person name="Hughes L."/>
            <person name="Hurhula B."/>
            <person name="Husby M.E."/>
            <person name="Kamat A."/>
            <person name="Kanga B."/>
            <person name="Kashin S."/>
            <person name="Khazanovich D."/>
            <person name="Kisner P."/>
            <person name="Lance K."/>
            <person name="Lara M."/>
            <person name="Lee W."/>
            <person name="Lennon N."/>
            <person name="Letendre F."/>
            <person name="LeVine R."/>
            <person name="Lipovsky A."/>
            <person name="Liu X."/>
            <person name="Liu J."/>
            <person name="Liu S."/>
            <person name="Lokyitsang T."/>
            <person name="Lokyitsang Y."/>
            <person name="Lubonja R."/>
            <person name="Lui A."/>
            <person name="MacDonald P."/>
            <person name="Magnisalis V."/>
            <person name="Maru K."/>
            <person name="Matthews C."/>
            <person name="McCusker W."/>
            <person name="McDonough S."/>
            <person name="Mehta T."/>
            <person name="Meldrim J."/>
            <person name="Meneus L."/>
            <person name="Mihai O."/>
            <person name="Mihalev A."/>
            <person name="Mihova T."/>
            <person name="Mittelman R."/>
            <person name="Mlenga V."/>
            <person name="Montmayeur A."/>
            <person name="Mulrain L."/>
            <person name="Navidi A."/>
            <person name="Naylor J."/>
            <person name="Negash T."/>
            <person name="Nguyen T."/>
            <person name="Nguyen N."/>
            <person name="Nicol R."/>
            <person name="Norbu C."/>
            <person name="Norbu N."/>
            <person name="Novod N."/>
            <person name="O'Neill B."/>
            <person name="Osman S."/>
            <person name="Markiewicz E."/>
            <person name="Oyono O.L."/>
            <person name="Patti C."/>
            <person name="Phunkhang P."/>
            <person name="Pierre F."/>
            <person name="Priest M."/>
            <person name="Raghuraman S."/>
            <person name="Rege F."/>
            <person name="Reyes R."/>
            <person name="Rise C."/>
            <person name="Rogov P."/>
            <person name="Ross K."/>
            <person name="Ryan E."/>
            <person name="Settipalli S."/>
            <person name="Shea T."/>
            <person name="Sherpa N."/>
            <person name="Shi L."/>
            <person name="Shih D."/>
            <person name="Sparrow T."/>
            <person name="Spaulding J."/>
            <person name="Stalker J."/>
            <person name="Stange-Thomann N."/>
            <person name="Stavropoulos S."/>
            <person name="Stone C."/>
            <person name="Strader C."/>
            <person name="Tesfaye S."/>
            <person name="Thomson T."/>
            <person name="Thoulutsang Y."/>
            <person name="Thoulutsang D."/>
            <person name="Topham K."/>
            <person name="Topping I."/>
            <person name="Tsamla T."/>
            <person name="Vassiliev H."/>
            <person name="Vo A."/>
            <person name="Wangchuk T."/>
            <person name="Wangdi T."/>
            <person name="Weiand M."/>
            <person name="Wilkinson J."/>
            <person name="Wilson A."/>
            <person name="Yadav S."/>
            <person name="Young G."/>
            <person name="Yu Q."/>
            <person name="Zembek L."/>
            <person name="Zhong D."/>
            <person name="Zimmer A."/>
            <person name="Zwirko Z."/>
            <person name="Jaffe D.B."/>
            <person name="Alvarez P."/>
            <person name="Brockman W."/>
            <person name="Butler J."/>
            <person name="Chin C."/>
            <person name="Gnerre S."/>
            <person name="Grabherr M."/>
            <person name="Kleber M."/>
            <person name="Mauceli E."/>
            <person name="MacCallum I."/>
        </authorList>
    </citation>
    <scope>NUCLEOTIDE SEQUENCE [LARGE SCALE GENOMIC DNA]</scope>
    <source>
        <strain evidence="14">Rob3c / Tucson 14021-0248.25</strain>
    </source>
</reference>
<evidence type="ECO:0000256" key="9">
    <source>
        <dbReference type="ARBA" id="ARBA00023002"/>
    </source>
</evidence>
<dbReference type="InterPro" id="IPR036396">
    <property type="entry name" value="Cyt_P450_sf"/>
</dbReference>
<dbReference type="Gene3D" id="1.10.630.10">
    <property type="entry name" value="Cytochrome P450"/>
    <property type="match status" value="1"/>
</dbReference>
<evidence type="ECO:0000313" key="13">
    <source>
        <dbReference type="EMBL" id="EDW56805.1"/>
    </source>
</evidence>
<evidence type="ECO:0000256" key="1">
    <source>
        <dbReference type="ARBA" id="ARBA00001971"/>
    </source>
</evidence>
<dbReference type="PANTHER" id="PTHR24292">
    <property type="entry name" value="CYTOCHROME P450"/>
    <property type="match status" value="1"/>
</dbReference>
<dbReference type="HOGENOM" id="CLU_2199689_0_0_1"/>
<dbReference type="InterPro" id="IPR050476">
    <property type="entry name" value="Insect_CytP450_Detox"/>
</dbReference>
<evidence type="ECO:0000256" key="5">
    <source>
        <dbReference type="ARBA" id="ARBA00022617"/>
    </source>
</evidence>
<gene>
    <name evidence="13" type="primary">Dsec\GM15620</name>
    <name evidence="13" type="ORF">Dsec_GM15620</name>
</gene>
<keyword evidence="7" id="KW-0256">Endoplasmic reticulum</keyword>
<dbReference type="GO" id="GO:0005506">
    <property type="term" value="F:iron ion binding"/>
    <property type="evidence" value="ECO:0007669"/>
    <property type="project" value="InterPro"/>
</dbReference>
<keyword evidence="9" id="KW-0560">Oxidoreductase</keyword>
<dbReference type="Proteomes" id="UP000001292">
    <property type="component" value="Unassembled WGS sequence"/>
</dbReference>
<dbReference type="Pfam" id="PF00067">
    <property type="entry name" value="p450"/>
    <property type="match status" value="1"/>
</dbReference>
<dbReference type="EMBL" id="CH480824">
    <property type="protein sequence ID" value="EDW56805.1"/>
    <property type="molecule type" value="Genomic_DNA"/>
</dbReference>
<evidence type="ECO:0000256" key="10">
    <source>
        <dbReference type="ARBA" id="ARBA00023004"/>
    </source>
</evidence>
<dbReference type="PhylomeDB" id="B4I880"/>
<proteinExistence type="inferred from homology"/>
<evidence type="ECO:0000256" key="3">
    <source>
        <dbReference type="ARBA" id="ARBA00004406"/>
    </source>
</evidence>
<keyword evidence="6" id="KW-0479">Metal-binding</keyword>
<accession>B4I880</accession>
<evidence type="ECO:0000256" key="2">
    <source>
        <dbReference type="ARBA" id="ARBA00004174"/>
    </source>
</evidence>
<comment type="cofactor">
    <cofactor evidence="1">
        <name>heme</name>
        <dbReference type="ChEBI" id="CHEBI:30413"/>
    </cofactor>
</comment>